<evidence type="ECO:0000313" key="2">
    <source>
        <dbReference type="Proteomes" id="UP000243975"/>
    </source>
</evidence>
<protein>
    <submittedName>
        <fullName evidence="1">Uncharacterized protein</fullName>
    </submittedName>
</protein>
<organism evidence="1 2">
    <name type="scientific">Cynara cardunculus var. scolymus</name>
    <name type="common">Globe artichoke</name>
    <name type="synonym">Cynara scolymus</name>
    <dbReference type="NCBI Taxonomy" id="59895"/>
    <lineage>
        <taxon>Eukaryota</taxon>
        <taxon>Viridiplantae</taxon>
        <taxon>Streptophyta</taxon>
        <taxon>Embryophyta</taxon>
        <taxon>Tracheophyta</taxon>
        <taxon>Spermatophyta</taxon>
        <taxon>Magnoliopsida</taxon>
        <taxon>eudicotyledons</taxon>
        <taxon>Gunneridae</taxon>
        <taxon>Pentapetalae</taxon>
        <taxon>asterids</taxon>
        <taxon>campanulids</taxon>
        <taxon>Asterales</taxon>
        <taxon>Asteraceae</taxon>
        <taxon>Carduoideae</taxon>
        <taxon>Cardueae</taxon>
        <taxon>Carduinae</taxon>
        <taxon>Cynara</taxon>
    </lineage>
</organism>
<name>A0A103Y8Z7_CYNCS</name>
<dbReference type="AlphaFoldDB" id="A0A103Y8Z7"/>
<comment type="caution">
    <text evidence="1">The sequence shown here is derived from an EMBL/GenBank/DDBJ whole genome shotgun (WGS) entry which is preliminary data.</text>
</comment>
<accession>A0A103Y8Z7</accession>
<evidence type="ECO:0000313" key="1">
    <source>
        <dbReference type="EMBL" id="KVI04721.1"/>
    </source>
</evidence>
<gene>
    <name evidence="1" type="ORF">Ccrd_016959</name>
</gene>
<keyword evidence="2" id="KW-1185">Reference proteome</keyword>
<proteinExistence type="predicted"/>
<feature type="non-terminal residue" evidence="1">
    <location>
        <position position="81"/>
    </location>
</feature>
<dbReference type="Gramene" id="KVI04721">
    <property type="protein sequence ID" value="KVI04721"/>
    <property type="gene ID" value="Ccrd_016959"/>
</dbReference>
<dbReference type="STRING" id="59895.A0A103Y8Z7"/>
<sequence>MFWEALLTIFFFTTENADNGWILFLGLMVPSREFQGFSHALVIICSRNLLIHEPLKFVDGGESHSTFVYIKDTIELVLLMI</sequence>
<dbReference type="Proteomes" id="UP000243975">
    <property type="component" value="Unassembled WGS sequence"/>
</dbReference>
<dbReference type="EMBL" id="LEKV01001933">
    <property type="protein sequence ID" value="KVI04721.1"/>
    <property type="molecule type" value="Genomic_DNA"/>
</dbReference>
<reference evidence="1 2" key="1">
    <citation type="journal article" date="2016" name="Sci. Rep.">
        <title>The genome sequence of the outbreeding globe artichoke constructed de novo incorporating a phase-aware low-pass sequencing strategy of F1 progeny.</title>
        <authorList>
            <person name="Scaglione D."/>
            <person name="Reyes-Chin-Wo S."/>
            <person name="Acquadro A."/>
            <person name="Froenicke L."/>
            <person name="Portis E."/>
            <person name="Beitel C."/>
            <person name="Tirone M."/>
            <person name="Mauro R."/>
            <person name="Lo Monaco A."/>
            <person name="Mauromicale G."/>
            <person name="Faccioli P."/>
            <person name="Cattivelli L."/>
            <person name="Rieseberg L."/>
            <person name="Michelmore R."/>
            <person name="Lanteri S."/>
        </authorList>
    </citation>
    <scope>NUCLEOTIDE SEQUENCE [LARGE SCALE GENOMIC DNA]</scope>
    <source>
        <strain evidence="1">2C</strain>
    </source>
</reference>